<comment type="similarity">
    <text evidence="1">Belongs to the AIM6 family.</text>
</comment>
<dbReference type="Proteomes" id="UP000012174">
    <property type="component" value="Unassembled WGS sequence"/>
</dbReference>
<dbReference type="SUPFAM" id="SSF51695">
    <property type="entry name" value="PLC-like phosphodiesterases"/>
    <property type="match status" value="1"/>
</dbReference>
<dbReference type="EMBL" id="KB706403">
    <property type="protein sequence ID" value="EMR67616.1"/>
    <property type="molecule type" value="Genomic_DNA"/>
</dbReference>
<dbReference type="KEGG" id="ela:UCREL1_5385"/>
<dbReference type="eggNOG" id="ENOG502QVA8">
    <property type="taxonomic scope" value="Eukaryota"/>
</dbReference>
<dbReference type="GO" id="GO:0008081">
    <property type="term" value="F:phosphoric diester hydrolase activity"/>
    <property type="evidence" value="ECO:0007669"/>
    <property type="project" value="InterPro"/>
</dbReference>
<organism evidence="4 5">
    <name type="scientific">Eutypa lata (strain UCR-EL1)</name>
    <name type="common">Grapevine dieback disease fungus</name>
    <name type="synonym">Eutypa armeniacae</name>
    <dbReference type="NCBI Taxonomy" id="1287681"/>
    <lineage>
        <taxon>Eukaryota</taxon>
        <taxon>Fungi</taxon>
        <taxon>Dikarya</taxon>
        <taxon>Ascomycota</taxon>
        <taxon>Pezizomycotina</taxon>
        <taxon>Sordariomycetes</taxon>
        <taxon>Xylariomycetidae</taxon>
        <taxon>Xylariales</taxon>
        <taxon>Diatrypaceae</taxon>
        <taxon>Eutypa</taxon>
    </lineage>
</organism>
<protein>
    <recommendedName>
        <fullName evidence="2">Altered inheritance of mitochondria protein 6</fullName>
    </recommendedName>
</protein>
<dbReference type="InterPro" id="IPR051236">
    <property type="entry name" value="HAT_RTT109-like"/>
</dbReference>
<gene>
    <name evidence="4" type="ORF">UCREL1_5385</name>
</gene>
<feature type="signal peptide" evidence="3">
    <location>
        <begin position="1"/>
        <end position="22"/>
    </location>
</feature>
<evidence type="ECO:0000256" key="2">
    <source>
        <dbReference type="ARBA" id="ARBA00014286"/>
    </source>
</evidence>
<dbReference type="InterPro" id="IPR017946">
    <property type="entry name" value="PLC-like_Pdiesterase_TIM-brl"/>
</dbReference>
<evidence type="ECO:0000256" key="1">
    <source>
        <dbReference type="ARBA" id="ARBA00008858"/>
    </source>
</evidence>
<keyword evidence="5" id="KW-1185">Reference proteome</keyword>
<keyword evidence="3" id="KW-0732">Signal</keyword>
<dbReference type="HOGENOM" id="CLU_655495_0_0_1"/>
<dbReference type="PANTHER" id="PTHR31571">
    <property type="entry name" value="ALTERED INHERITANCE OF MITOCHONDRIA PROTEIN 6"/>
    <property type="match status" value="1"/>
</dbReference>
<proteinExistence type="inferred from homology"/>
<sequence>MRSTLVASGAAALSFFSSAAHASPLNNMGKRDRISSCGDSWMAGDDVTIAGGGDERKGYNTAVDEFCAQADGQVVPADGYLSLATEVFVNGGKDPTKYGLLGYVYFEVHNKQSSDHTVESASCQEYLKKLSEAGQDCHGDTNGDTKGGTWQVGDDDVSYHALAEDVPPTQDALNKLWTDGAISKQDVNKGAGPPLDPMPLDTHSTVKPVTCHSHNDYDRDVPLFQALAAGCVSAEADVWLSGDDVDIGHISPTKGRSLGKQYVDPLVAILDHNNDGGDGNVGIFKENPEQSFTLLVDFKTSDDGTLDAVVAALEPLREKNYLSHVENDQFVERQITIVASGSAPFDRINSGDGVPNRDVFYDAHVDGLGDQDYTALNSYYASANFGDATGDDWEASVQQQVTDAHDIGLKVRYYELPNEDIWEQLMDLGVDRLNADDMSNTARLPRI</sequence>
<dbReference type="AlphaFoldDB" id="M7TCM5"/>
<reference evidence="5" key="1">
    <citation type="journal article" date="2013" name="Genome Announc.">
        <title>Draft genome sequence of the grapevine dieback fungus Eutypa lata UCR-EL1.</title>
        <authorList>
            <person name="Blanco-Ulate B."/>
            <person name="Rolshausen P.E."/>
            <person name="Cantu D."/>
        </authorList>
    </citation>
    <scope>NUCLEOTIDE SEQUENCE [LARGE SCALE GENOMIC DNA]</scope>
    <source>
        <strain evidence="5">UCR-EL1</strain>
    </source>
</reference>
<evidence type="ECO:0000313" key="5">
    <source>
        <dbReference type="Proteomes" id="UP000012174"/>
    </source>
</evidence>
<evidence type="ECO:0000256" key="3">
    <source>
        <dbReference type="SAM" id="SignalP"/>
    </source>
</evidence>
<accession>M7TCM5</accession>
<dbReference type="PANTHER" id="PTHR31571:SF1">
    <property type="entry name" value="ALTERED INHERITANCE OF MITOCHONDRIA PROTEIN 6"/>
    <property type="match status" value="1"/>
</dbReference>
<dbReference type="OrthoDB" id="4153866at2759"/>
<dbReference type="OMA" id="YWNLPGE"/>
<feature type="chain" id="PRO_5004085475" description="Altered inheritance of mitochondria protein 6" evidence="3">
    <location>
        <begin position="23"/>
        <end position="447"/>
    </location>
</feature>
<evidence type="ECO:0000313" key="4">
    <source>
        <dbReference type="EMBL" id="EMR67616.1"/>
    </source>
</evidence>
<name>M7TCM5_EUTLA</name>
<dbReference type="GO" id="GO:0006629">
    <property type="term" value="P:lipid metabolic process"/>
    <property type="evidence" value="ECO:0007669"/>
    <property type="project" value="InterPro"/>
</dbReference>